<dbReference type="PROSITE" id="PS51301">
    <property type="entry name" value="KILA_N"/>
    <property type="match status" value="1"/>
</dbReference>
<sequence length="224" mass="24410">MVEEIRQSRDLTFGGKQPISVKRGGNAPGIWACKELVYAYAMWISPAFHLAVIRAFDALMTGQIPNAAPSNMVEALTLALEQQKQLQAAQTEIAELSPKAAALDAISEAEGDVGIRDAGRELGVGQAKVSTFLIEHKWACREGRKLRPAHYGLSQKYCRLVQRTYPDRHTGETCVGDDFKITRRGLARLAVVLCGLNSEPARRLNGVKEKAAPVPFAKTPAQTA</sequence>
<dbReference type="EMBL" id="CP014687">
    <property type="protein sequence ID" value="AQT03721.1"/>
    <property type="molecule type" value="Genomic_DNA"/>
</dbReference>
<dbReference type="Pfam" id="PF03374">
    <property type="entry name" value="ANT"/>
    <property type="match status" value="1"/>
</dbReference>
<gene>
    <name evidence="2" type="ORF">A0U91_00195</name>
</gene>
<dbReference type="Pfam" id="PF04383">
    <property type="entry name" value="KilA-N"/>
    <property type="match status" value="1"/>
</dbReference>
<dbReference type="KEGG" id="aper:A0U91_00195"/>
<dbReference type="SMART" id="SM01252">
    <property type="entry name" value="KilA-N"/>
    <property type="match status" value="1"/>
</dbReference>
<proteinExistence type="predicted"/>
<protein>
    <recommendedName>
        <fullName evidence="1">KilA-N domain-containing protein</fullName>
    </recommendedName>
</protein>
<dbReference type="STRING" id="1076596.A0U91_00195"/>
<dbReference type="InterPro" id="IPR005039">
    <property type="entry name" value="Ant_C"/>
</dbReference>
<dbReference type="GO" id="GO:0003677">
    <property type="term" value="F:DNA binding"/>
    <property type="evidence" value="ECO:0007669"/>
    <property type="project" value="InterPro"/>
</dbReference>
<accession>A0A1U9LB97</accession>
<organism evidence="2 3">
    <name type="scientific">Acetobacter persici</name>
    <dbReference type="NCBI Taxonomy" id="1076596"/>
    <lineage>
        <taxon>Bacteria</taxon>
        <taxon>Pseudomonadati</taxon>
        <taxon>Pseudomonadota</taxon>
        <taxon>Alphaproteobacteria</taxon>
        <taxon>Acetobacterales</taxon>
        <taxon>Acetobacteraceae</taxon>
        <taxon>Acetobacter</taxon>
    </lineage>
</organism>
<reference evidence="2 3" key="1">
    <citation type="submission" date="2016-03" db="EMBL/GenBank/DDBJ databases">
        <title>Acetic acid bacteria sequencing.</title>
        <authorList>
            <person name="Brandt J."/>
            <person name="Jakob F."/>
            <person name="Vogel R.F."/>
        </authorList>
    </citation>
    <scope>NUCLEOTIDE SEQUENCE [LARGE SCALE GENOMIC DNA]</scope>
    <source>
        <strain evidence="2 3">TMW2.1084</strain>
    </source>
</reference>
<name>A0A1U9LB97_9PROT</name>
<evidence type="ECO:0000313" key="3">
    <source>
        <dbReference type="Proteomes" id="UP000189055"/>
    </source>
</evidence>
<evidence type="ECO:0000259" key="1">
    <source>
        <dbReference type="PROSITE" id="PS51301"/>
    </source>
</evidence>
<dbReference type="Proteomes" id="UP000189055">
    <property type="component" value="Chromosome"/>
</dbReference>
<feature type="domain" description="KilA-N" evidence="1">
    <location>
        <begin position="1"/>
        <end position="59"/>
    </location>
</feature>
<dbReference type="InterPro" id="IPR017880">
    <property type="entry name" value="KilA_N"/>
</dbReference>
<dbReference type="InterPro" id="IPR018004">
    <property type="entry name" value="KilA/APSES_HTH"/>
</dbReference>
<dbReference type="AlphaFoldDB" id="A0A1U9LB97"/>
<evidence type="ECO:0000313" key="2">
    <source>
        <dbReference type="EMBL" id="AQT03721.1"/>
    </source>
</evidence>